<dbReference type="CDD" id="cd07719">
    <property type="entry name" value="arylsulfatase_AtsA-like_MBL-fold"/>
    <property type="match status" value="1"/>
</dbReference>
<dbReference type="SMART" id="SM00849">
    <property type="entry name" value="Lactamase_B"/>
    <property type="match status" value="1"/>
</dbReference>
<keyword evidence="5" id="KW-1185">Reference proteome</keyword>
<accession>A0A0T5PFB6</accession>
<dbReference type="Proteomes" id="UP000051401">
    <property type="component" value="Unassembled WGS sequence"/>
</dbReference>
<feature type="domain" description="Metallo-beta-lactamase" evidence="2">
    <location>
        <begin position="21"/>
        <end position="224"/>
    </location>
</feature>
<dbReference type="EMBL" id="CP031598">
    <property type="protein sequence ID" value="QEW28995.1"/>
    <property type="molecule type" value="Genomic_DNA"/>
</dbReference>
<gene>
    <name evidence="4" type="primary">rbn</name>
    <name evidence="4" type="ORF">RIdsm_04837</name>
    <name evidence="3" type="ORF">XM52_02155</name>
</gene>
<dbReference type="Pfam" id="PF23023">
    <property type="entry name" value="Anti-Pycsar_Apyc1"/>
    <property type="match status" value="1"/>
</dbReference>
<protein>
    <submittedName>
        <fullName evidence="3">Hydrolase</fullName>
    </submittedName>
    <submittedName>
        <fullName evidence="4">Ribonuclease BN</fullName>
        <ecNumber evidence="4">3.1.-.-</ecNumber>
    </submittedName>
</protein>
<dbReference type="Gene3D" id="3.60.15.10">
    <property type="entry name" value="Ribonuclease Z/Hydroxyacylglutathione hydrolase-like"/>
    <property type="match status" value="1"/>
</dbReference>
<dbReference type="AlphaFoldDB" id="A0A0T5PFB6"/>
<dbReference type="PATRIC" id="fig|540747.5.peg.436"/>
<dbReference type="SUPFAM" id="SSF56281">
    <property type="entry name" value="Metallo-hydrolase/oxidoreductase"/>
    <property type="match status" value="1"/>
</dbReference>
<dbReference type="InterPro" id="IPR036866">
    <property type="entry name" value="RibonucZ/Hydroxyglut_hydro"/>
</dbReference>
<dbReference type="PANTHER" id="PTHR46018">
    <property type="entry name" value="ZINC PHOSPHODIESTERASE ELAC PROTEIN 1"/>
    <property type="match status" value="1"/>
</dbReference>
<dbReference type="EMBL" id="LAXI01000001">
    <property type="protein sequence ID" value="KRS19911.1"/>
    <property type="molecule type" value="Genomic_DNA"/>
</dbReference>
<evidence type="ECO:0000313" key="6">
    <source>
        <dbReference type="Proteomes" id="UP000325785"/>
    </source>
</evidence>
<dbReference type="PANTHER" id="PTHR46018:SF2">
    <property type="entry name" value="ZINC PHOSPHODIESTERASE ELAC PROTEIN 1"/>
    <property type="match status" value="1"/>
</dbReference>
<dbReference type="Proteomes" id="UP000325785">
    <property type="component" value="Chromosome"/>
</dbReference>
<evidence type="ECO:0000313" key="3">
    <source>
        <dbReference type="EMBL" id="KRS19911.1"/>
    </source>
</evidence>
<proteinExistence type="predicted"/>
<evidence type="ECO:0000259" key="2">
    <source>
        <dbReference type="SMART" id="SM00849"/>
    </source>
</evidence>
<organism evidence="3 5">
    <name type="scientific">Roseovarius indicus</name>
    <dbReference type="NCBI Taxonomy" id="540747"/>
    <lineage>
        <taxon>Bacteria</taxon>
        <taxon>Pseudomonadati</taxon>
        <taxon>Pseudomonadota</taxon>
        <taxon>Alphaproteobacteria</taxon>
        <taxon>Rhodobacterales</taxon>
        <taxon>Roseobacteraceae</taxon>
        <taxon>Roseovarius</taxon>
    </lineage>
</organism>
<dbReference type="GO" id="GO:0042781">
    <property type="term" value="F:3'-tRNA processing endoribonuclease activity"/>
    <property type="evidence" value="ECO:0007669"/>
    <property type="project" value="TreeGrafter"/>
</dbReference>
<dbReference type="InterPro" id="IPR001279">
    <property type="entry name" value="Metallo-B-lactamas"/>
</dbReference>
<reference evidence="3 5" key="1">
    <citation type="submission" date="2015-04" db="EMBL/GenBank/DDBJ databases">
        <title>The draft genome sequence of Roseovarius indicus B108T.</title>
        <authorList>
            <person name="Li G."/>
            <person name="Lai Q."/>
            <person name="Shao Z."/>
            <person name="Yan P."/>
        </authorList>
    </citation>
    <scope>NUCLEOTIDE SEQUENCE [LARGE SCALE GENOMIC DNA]</scope>
    <source>
        <strain evidence="3 5">B108</strain>
    </source>
</reference>
<dbReference type="RefSeq" id="WP_057812801.1">
    <property type="nucleotide sequence ID" value="NZ_CP031598.1"/>
</dbReference>
<reference evidence="4 6" key="2">
    <citation type="submission" date="2018-08" db="EMBL/GenBank/DDBJ databases">
        <title>Genetic Globetrotter - A new plasmid hitch-hiking vast phylogenetic and geographic distances.</title>
        <authorList>
            <person name="Vollmers J."/>
            <person name="Petersen J."/>
        </authorList>
    </citation>
    <scope>NUCLEOTIDE SEQUENCE [LARGE SCALE GENOMIC DNA]</scope>
    <source>
        <strain evidence="4 6">DSM 26383</strain>
    </source>
</reference>
<evidence type="ECO:0000313" key="4">
    <source>
        <dbReference type="EMBL" id="QEW28995.1"/>
    </source>
</evidence>
<dbReference type="InterPro" id="IPR044094">
    <property type="entry name" value="AtsA-like_MBL-fold"/>
</dbReference>
<dbReference type="OrthoDB" id="9803916at2"/>
<evidence type="ECO:0000256" key="1">
    <source>
        <dbReference type="ARBA" id="ARBA00022801"/>
    </source>
</evidence>
<name>A0A0T5PFB6_9RHOB</name>
<dbReference type="KEGG" id="rid:RIdsm_04837"/>
<dbReference type="EC" id="3.1.-.-" evidence="4"/>
<sequence length="287" mass="30657">MDSVTILGSKGGPAIRPGSAMPTSILVRMDGKTVLVDAGLGAAAGVCRAGVALTEIDAVLITHLHSDHYLELGPLLHTAWTAGLKREVPIYAPSGLPTYWQGFRASMAYDIDTRTEDEGCPDFDSLFPIHLLDDHLDLTLGRLHITALPNHHPPVTESYALRFDAPSGSAVLSGDTAPIPAMVDFAKGADLLVHEAMLTDHITALVNRMGYANDRLLKHILRSHTAAHDAAHLAERAGVSQLALNHLIPSGDPDVTEDTWRAEAAPHFSGTLHIAHDGMTIPLKATQ</sequence>
<dbReference type="STRING" id="540747.SAMN04488031_102665"/>
<evidence type="ECO:0000313" key="5">
    <source>
        <dbReference type="Proteomes" id="UP000051401"/>
    </source>
</evidence>
<keyword evidence="1 3" id="KW-0378">Hydrolase</keyword>